<dbReference type="InterPro" id="IPR002904">
    <property type="entry name" value="Lys-tRNA-ligase"/>
</dbReference>
<reference evidence="11 12" key="1">
    <citation type="journal article" date="2010" name="BMC Genomics">
        <title>Metabolic flexibility revealed in the genome of the cyst-forming alpha-1 proteobacterium Rhodospirillum centenum.</title>
        <authorList>
            <person name="Lu Y.K."/>
            <person name="Marden J."/>
            <person name="Han M."/>
            <person name="Swingley W.D."/>
            <person name="Mastrian S.D."/>
            <person name="Chowdhury S.R."/>
            <person name="Hao J."/>
            <person name="Helmy T."/>
            <person name="Kim S."/>
            <person name="Kurdoglu A.A."/>
            <person name="Matthies H.J."/>
            <person name="Rollo D."/>
            <person name="Stothard P."/>
            <person name="Blankenship R.E."/>
            <person name="Bauer C.E."/>
            <person name="Touchman J.W."/>
        </authorList>
    </citation>
    <scope>NUCLEOTIDE SEQUENCE [LARGE SCALE GENOMIC DNA]</scope>
    <source>
        <strain evidence="12">ATCC 51521 / SW</strain>
    </source>
</reference>
<dbReference type="NCBIfam" id="TIGR00467">
    <property type="entry name" value="lysS_arch"/>
    <property type="match status" value="1"/>
</dbReference>
<dbReference type="GO" id="GO:0005737">
    <property type="term" value="C:cytoplasm"/>
    <property type="evidence" value="ECO:0007669"/>
    <property type="project" value="UniProtKB-SubCell"/>
</dbReference>
<dbReference type="Gene3D" id="3.40.50.620">
    <property type="entry name" value="HUPs"/>
    <property type="match status" value="2"/>
</dbReference>
<keyword evidence="6 10" id="KW-0067">ATP-binding</keyword>
<keyword evidence="4 10" id="KW-0436">Ligase</keyword>
<dbReference type="Pfam" id="PF01921">
    <property type="entry name" value="tRNA-synt_1f"/>
    <property type="match status" value="1"/>
</dbReference>
<comment type="catalytic activity">
    <reaction evidence="9 10">
        <text>tRNA(Lys) + L-lysine + ATP = L-lysyl-tRNA(Lys) + AMP + diphosphate</text>
        <dbReference type="Rhea" id="RHEA:20792"/>
        <dbReference type="Rhea" id="RHEA-COMP:9696"/>
        <dbReference type="Rhea" id="RHEA-COMP:9697"/>
        <dbReference type="ChEBI" id="CHEBI:30616"/>
        <dbReference type="ChEBI" id="CHEBI:32551"/>
        <dbReference type="ChEBI" id="CHEBI:33019"/>
        <dbReference type="ChEBI" id="CHEBI:78442"/>
        <dbReference type="ChEBI" id="CHEBI:78529"/>
        <dbReference type="ChEBI" id="CHEBI:456215"/>
        <dbReference type="EC" id="6.1.1.6"/>
    </reaction>
</comment>
<sequence length="538" mass="59867">MVEEMSGEHELAMQAKAWPFEEARKLVARYADKKPAKGYVLFETGYGPSGLPHIGTFGEVVRTTMVRQAFQRMLPDVPTRLFAFSDDMDGLRKVPGNIPNQEMVAQHLGKPLTKVPDPFGKFESFGHHNNAMLRGFLDSFGFEYEFQSSSDWYRSGRFDAALLKVLQHYDEIMAVMLPTLGEERQQSYSPFLPISPTSGRVLQVPILERNADAGTIVFADEDGRKVELPVTGGNVKLQWKPDWGMRWSALGVDYEMSGKDLIPSVELAGKICRILGGQPPEGFNYELFLDEKGQKISKTKGNGLSVEEWLRYAPPESLALYMFHKPRAAKKLYFDVIPRAVDDYLTFVEKFDGMEPAQKLENPAWHIHNGRIPDGVKGTAGLTFGLLLNLAGAANAENAEVMWGFIRRYAPGASPETAPFLDRLVEHAVAYYQDFVKPTKRFRAPSEQERAALTDLRGVLAGLPAGAAAEAIQNEVFEVGKRHGFTELRTWFQALYEVLLGQTSGPRMGSFVQLYGVAETIALIDRALHPQASDAGLG</sequence>
<dbReference type="eggNOG" id="COG1384">
    <property type="taxonomic scope" value="Bacteria"/>
</dbReference>
<keyword evidence="5 10" id="KW-0547">Nucleotide-binding</keyword>
<comment type="similarity">
    <text evidence="2 10">Belongs to the class-I aminoacyl-tRNA synthetase family.</text>
</comment>
<evidence type="ECO:0000256" key="2">
    <source>
        <dbReference type="ARBA" id="ARBA00005594"/>
    </source>
</evidence>
<dbReference type="InterPro" id="IPR001412">
    <property type="entry name" value="aa-tRNA-synth_I_CS"/>
</dbReference>
<evidence type="ECO:0000256" key="5">
    <source>
        <dbReference type="ARBA" id="ARBA00022741"/>
    </source>
</evidence>
<evidence type="ECO:0000256" key="6">
    <source>
        <dbReference type="ARBA" id="ARBA00022840"/>
    </source>
</evidence>
<comment type="subcellular location">
    <subcellularLocation>
        <location evidence="1 10">Cytoplasm</location>
    </subcellularLocation>
</comment>
<dbReference type="EMBL" id="CP000613">
    <property type="protein sequence ID" value="ACJ00667.1"/>
    <property type="molecule type" value="Genomic_DNA"/>
</dbReference>
<dbReference type="SUPFAM" id="SSF52374">
    <property type="entry name" value="Nucleotidylyl transferase"/>
    <property type="match status" value="1"/>
</dbReference>
<feature type="short sequence motif" description="'HIGH' region" evidence="10">
    <location>
        <begin position="48"/>
        <end position="56"/>
    </location>
</feature>
<dbReference type="PROSITE" id="PS00178">
    <property type="entry name" value="AA_TRNA_LIGASE_I"/>
    <property type="match status" value="1"/>
</dbReference>
<dbReference type="GO" id="GO:0004824">
    <property type="term" value="F:lysine-tRNA ligase activity"/>
    <property type="evidence" value="ECO:0007669"/>
    <property type="project" value="UniProtKB-UniRule"/>
</dbReference>
<keyword evidence="7 10" id="KW-0648">Protein biosynthesis</keyword>
<evidence type="ECO:0000256" key="4">
    <source>
        <dbReference type="ARBA" id="ARBA00022598"/>
    </source>
</evidence>
<dbReference type="PANTHER" id="PTHR37940">
    <property type="entry name" value="LYSINE--TRNA LIGASE"/>
    <property type="match status" value="1"/>
</dbReference>
<dbReference type="GO" id="GO:0005524">
    <property type="term" value="F:ATP binding"/>
    <property type="evidence" value="ECO:0007669"/>
    <property type="project" value="UniProtKB-UniRule"/>
</dbReference>
<dbReference type="InterPro" id="IPR008925">
    <property type="entry name" value="aa_tRNA-synth_I_cd-bd_sf"/>
</dbReference>
<dbReference type="GO" id="GO:0000049">
    <property type="term" value="F:tRNA binding"/>
    <property type="evidence" value="ECO:0007669"/>
    <property type="project" value="InterPro"/>
</dbReference>
<dbReference type="HAMAP" id="MF_00177">
    <property type="entry name" value="Lys_tRNA_synth_class1"/>
    <property type="match status" value="1"/>
</dbReference>
<dbReference type="Gene3D" id="1.10.10.350">
    <property type="match status" value="1"/>
</dbReference>
<organism evidence="11 12">
    <name type="scientific">Rhodospirillum centenum (strain ATCC 51521 / SW)</name>
    <dbReference type="NCBI Taxonomy" id="414684"/>
    <lineage>
        <taxon>Bacteria</taxon>
        <taxon>Pseudomonadati</taxon>
        <taxon>Pseudomonadota</taxon>
        <taxon>Alphaproteobacteria</taxon>
        <taxon>Rhodospirillales</taxon>
        <taxon>Rhodospirillaceae</taxon>
        <taxon>Rhodospirillum</taxon>
    </lineage>
</organism>
<evidence type="ECO:0000256" key="9">
    <source>
        <dbReference type="ARBA" id="ARBA00048573"/>
    </source>
</evidence>
<evidence type="ECO:0000256" key="1">
    <source>
        <dbReference type="ARBA" id="ARBA00004496"/>
    </source>
</evidence>
<feature type="binding site" evidence="10">
    <location>
        <position position="298"/>
    </location>
    <ligand>
        <name>ATP</name>
        <dbReference type="ChEBI" id="CHEBI:30616"/>
    </ligand>
</feature>
<accession>B6IWJ3</accession>
<evidence type="ECO:0000313" key="11">
    <source>
        <dbReference type="EMBL" id="ACJ00667.1"/>
    </source>
</evidence>
<keyword evidence="8 10" id="KW-0030">Aminoacyl-tRNA synthetase</keyword>
<evidence type="ECO:0000256" key="3">
    <source>
        <dbReference type="ARBA" id="ARBA00022490"/>
    </source>
</evidence>
<dbReference type="KEGG" id="rce:RC1_3305"/>
<name>B6IWJ3_RHOCS</name>
<evidence type="ECO:0000256" key="10">
    <source>
        <dbReference type="HAMAP-Rule" id="MF_00177"/>
    </source>
</evidence>
<gene>
    <name evidence="10 11" type="primary">lysS</name>
    <name evidence="11" type="ordered locus">RC1_3305</name>
</gene>
<dbReference type="NCBIfam" id="NF001968">
    <property type="entry name" value="PRK00750.1-2"/>
    <property type="match status" value="1"/>
</dbReference>
<dbReference type="Proteomes" id="UP000001591">
    <property type="component" value="Chromosome"/>
</dbReference>
<comment type="caution">
    <text evidence="10">Lacks conserved residue(s) required for the propagation of feature annotation.</text>
</comment>
<dbReference type="STRING" id="414684.RC1_3305"/>
<protein>
    <recommendedName>
        <fullName evidence="10">Lysine--tRNA ligase</fullName>
        <ecNumber evidence="10">6.1.1.6</ecNumber>
    </recommendedName>
    <alternativeName>
        <fullName evidence="10">Lysyl-tRNA synthetase</fullName>
        <shortName evidence="10">LysRS</shortName>
    </alternativeName>
</protein>
<evidence type="ECO:0000313" key="12">
    <source>
        <dbReference type="Proteomes" id="UP000001591"/>
    </source>
</evidence>
<proteinExistence type="inferred from homology"/>
<keyword evidence="3 10" id="KW-0963">Cytoplasm</keyword>
<evidence type="ECO:0000256" key="7">
    <source>
        <dbReference type="ARBA" id="ARBA00022917"/>
    </source>
</evidence>
<dbReference type="AlphaFoldDB" id="B6IWJ3"/>
<dbReference type="GO" id="GO:0006430">
    <property type="term" value="P:lysyl-tRNA aminoacylation"/>
    <property type="evidence" value="ECO:0007669"/>
    <property type="project" value="UniProtKB-UniRule"/>
</dbReference>
<dbReference type="EC" id="6.1.1.6" evidence="10"/>
<dbReference type="InterPro" id="IPR014729">
    <property type="entry name" value="Rossmann-like_a/b/a_fold"/>
</dbReference>
<dbReference type="HOGENOM" id="CLU_025562_2_0_5"/>
<dbReference type="SUPFAM" id="SSF48163">
    <property type="entry name" value="An anticodon-binding domain of class I aminoacyl-tRNA synthetases"/>
    <property type="match status" value="1"/>
</dbReference>
<keyword evidence="12" id="KW-1185">Reference proteome</keyword>
<evidence type="ECO:0000256" key="8">
    <source>
        <dbReference type="ARBA" id="ARBA00023146"/>
    </source>
</evidence>
<dbReference type="PANTHER" id="PTHR37940:SF1">
    <property type="entry name" value="LYSINE--TRNA LIGASE"/>
    <property type="match status" value="1"/>
</dbReference>
<dbReference type="InterPro" id="IPR020751">
    <property type="entry name" value="aa-tRNA-synth_I_codon-bd_sub2"/>
</dbReference>